<name>A0A1B6KH65_9HEMI</name>
<dbReference type="InterPro" id="IPR004625">
    <property type="entry name" value="PyrdxlKinase"/>
</dbReference>
<dbReference type="SUPFAM" id="SSF53613">
    <property type="entry name" value="Ribokinase-like"/>
    <property type="match status" value="1"/>
</dbReference>
<keyword evidence="6" id="KW-0067">ATP-binding</keyword>
<protein>
    <recommendedName>
        <fullName evidence="2">pyridoxal kinase</fullName>
        <ecNumber evidence="2">2.7.1.35</ecNumber>
    </recommendedName>
    <alternativeName>
        <fullName evidence="7">Pyridoxine kinase</fullName>
    </alternativeName>
</protein>
<comment type="similarity">
    <text evidence="1">Belongs to the pyridoxine kinase family.</text>
</comment>
<dbReference type="GO" id="GO:0008478">
    <property type="term" value="F:pyridoxal kinase activity"/>
    <property type="evidence" value="ECO:0007669"/>
    <property type="project" value="UniProtKB-EC"/>
</dbReference>
<keyword evidence="5" id="KW-0418">Kinase</keyword>
<keyword evidence="3" id="KW-0808">Transferase</keyword>
<dbReference type="InterPro" id="IPR029056">
    <property type="entry name" value="Ribokinase-like"/>
</dbReference>
<evidence type="ECO:0000313" key="8">
    <source>
        <dbReference type="EMBL" id="JAT10786.1"/>
    </source>
</evidence>
<dbReference type="GO" id="GO:0005524">
    <property type="term" value="F:ATP binding"/>
    <property type="evidence" value="ECO:0007669"/>
    <property type="project" value="UniProtKB-KW"/>
</dbReference>
<accession>A0A1B6KH65</accession>
<evidence type="ECO:0000256" key="1">
    <source>
        <dbReference type="ARBA" id="ARBA00008805"/>
    </source>
</evidence>
<organism evidence="8">
    <name type="scientific">Graphocephala atropunctata</name>
    <dbReference type="NCBI Taxonomy" id="36148"/>
    <lineage>
        <taxon>Eukaryota</taxon>
        <taxon>Metazoa</taxon>
        <taxon>Ecdysozoa</taxon>
        <taxon>Arthropoda</taxon>
        <taxon>Hexapoda</taxon>
        <taxon>Insecta</taxon>
        <taxon>Pterygota</taxon>
        <taxon>Neoptera</taxon>
        <taxon>Paraneoptera</taxon>
        <taxon>Hemiptera</taxon>
        <taxon>Auchenorrhyncha</taxon>
        <taxon>Membracoidea</taxon>
        <taxon>Cicadellidae</taxon>
        <taxon>Cicadellinae</taxon>
        <taxon>Cicadellini</taxon>
        <taxon>Graphocephala</taxon>
    </lineage>
</organism>
<dbReference type="AlphaFoldDB" id="A0A1B6KH65"/>
<dbReference type="EC" id="2.7.1.35" evidence="2"/>
<gene>
    <name evidence="8" type="ORF">g.43184</name>
</gene>
<evidence type="ECO:0000256" key="7">
    <source>
        <dbReference type="ARBA" id="ARBA00032808"/>
    </source>
</evidence>
<dbReference type="PANTHER" id="PTHR10534:SF2">
    <property type="entry name" value="PYRIDOXAL KINASE"/>
    <property type="match status" value="1"/>
</dbReference>
<evidence type="ECO:0000256" key="3">
    <source>
        <dbReference type="ARBA" id="ARBA00022679"/>
    </source>
</evidence>
<evidence type="ECO:0000256" key="5">
    <source>
        <dbReference type="ARBA" id="ARBA00022777"/>
    </source>
</evidence>
<dbReference type="GO" id="GO:0009443">
    <property type="term" value="P:pyridoxal 5'-phosphate salvage"/>
    <property type="evidence" value="ECO:0007669"/>
    <property type="project" value="InterPro"/>
</dbReference>
<sequence>MSVLRMVDQFKVLSIQSHVVSGYVGNKSACFPLQVLGIEVDFINSVQFSNHTEYGLLKGQVLDEKELENIRTLSGNRLKKGLQDYLVKRSIYTLEEFLTTPS</sequence>
<reference evidence="8" key="1">
    <citation type="submission" date="2015-11" db="EMBL/GenBank/DDBJ databases">
        <title>De novo transcriptome assembly of four potential Pierce s Disease insect vectors from Arizona vineyards.</title>
        <authorList>
            <person name="Tassone E.E."/>
        </authorList>
    </citation>
    <scope>NUCLEOTIDE SEQUENCE</scope>
</reference>
<dbReference type="EMBL" id="GEBQ01029191">
    <property type="protein sequence ID" value="JAT10786.1"/>
    <property type="molecule type" value="Transcribed_RNA"/>
</dbReference>
<evidence type="ECO:0000256" key="2">
    <source>
        <dbReference type="ARBA" id="ARBA00012104"/>
    </source>
</evidence>
<keyword evidence="4" id="KW-0547">Nucleotide-binding</keyword>
<dbReference type="Gene3D" id="3.40.1190.20">
    <property type="match status" value="1"/>
</dbReference>
<proteinExistence type="inferred from homology"/>
<evidence type="ECO:0000256" key="4">
    <source>
        <dbReference type="ARBA" id="ARBA00022741"/>
    </source>
</evidence>
<evidence type="ECO:0000256" key="6">
    <source>
        <dbReference type="ARBA" id="ARBA00022840"/>
    </source>
</evidence>
<dbReference type="GO" id="GO:0005829">
    <property type="term" value="C:cytosol"/>
    <property type="evidence" value="ECO:0007669"/>
    <property type="project" value="TreeGrafter"/>
</dbReference>
<dbReference type="PANTHER" id="PTHR10534">
    <property type="entry name" value="PYRIDOXAL KINASE"/>
    <property type="match status" value="1"/>
</dbReference>